<evidence type="ECO:0000313" key="3">
    <source>
        <dbReference type="Proteomes" id="UP000242715"/>
    </source>
</evidence>
<reference evidence="3" key="1">
    <citation type="journal article" date="2017" name="Front. Plant Sci.">
        <title>Climate Clever Clovers: New Paradigm to Reduce the Environmental Footprint of Ruminants by Breeding Low Methanogenic Forages Utilizing Haplotype Variation.</title>
        <authorList>
            <person name="Kaur P."/>
            <person name="Appels R."/>
            <person name="Bayer P.E."/>
            <person name="Keeble-Gagnere G."/>
            <person name="Wang J."/>
            <person name="Hirakawa H."/>
            <person name="Shirasawa K."/>
            <person name="Vercoe P."/>
            <person name="Stefanova K."/>
            <person name="Durmic Z."/>
            <person name="Nichols P."/>
            <person name="Revell C."/>
            <person name="Isobe S.N."/>
            <person name="Edwards D."/>
            <person name="Erskine W."/>
        </authorList>
    </citation>
    <scope>NUCLEOTIDE SEQUENCE [LARGE SCALE GENOMIC DNA]</scope>
    <source>
        <strain evidence="3">cv. Daliak</strain>
    </source>
</reference>
<evidence type="ECO:0000313" key="2">
    <source>
        <dbReference type="EMBL" id="GAU38102.1"/>
    </source>
</evidence>
<feature type="domain" description="F-box" evidence="1">
    <location>
        <begin position="32"/>
        <end position="69"/>
    </location>
</feature>
<dbReference type="AlphaFoldDB" id="A0A2Z6NNG7"/>
<dbReference type="EMBL" id="DF973702">
    <property type="protein sequence ID" value="GAU38102.1"/>
    <property type="molecule type" value="Genomic_DNA"/>
</dbReference>
<protein>
    <recommendedName>
        <fullName evidence="1">F-box domain-containing protein</fullName>
    </recommendedName>
</protein>
<sequence>MALYKCWKWIMDFMQSLFQTSRPSSPPSPPVELCNDILFEIFLRIPPDVLPRLSILNKQSNHMINSPMFQKLYWSQKLQLPRLYAMVYYQHKLTNQIGFALINKELNQEVDKNEFHKYTQEGPQIRFPSGYYTRLIQWTKCMLQYYEMGPNDIKENEWLMTQRRDTPTRSITLHSA</sequence>
<dbReference type="Proteomes" id="UP000242715">
    <property type="component" value="Unassembled WGS sequence"/>
</dbReference>
<gene>
    <name evidence="2" type="ORF">TSUD_317890</name>
</gene>
<dbReference type="SUPFAM" id="SSF81383">
    <property type="entry name" value="F-box domain"/>
    <property type="match status" value="1"/>
</dbReference>
<dbReference type="InterPro" id="IPR036047">
    <property type="entry name" value="F-box-like_dom_sf"/>
</dbReference>
<organism evidence="2 3">
    <name type="scientific">Trifolium subterraneum</name>
    <name type="common">Subterranean clover</name>
    <dbReference type="NCBI Taxonomy" id="3900"/>
    <lineage>
        <taxon>Eukaryota</taxon>
        <taxon>Viridiplantae</taxon>
        <taxon>Streptophyta</taxon>
        <taxon>Embryophyta</taxon>
        <taxon>Tracheophyta</taxon>
        <taxon>Spermatophyta</taxon>
        <taxon>Magnoliopsida</taxon>
        <taxon>eudicotyledons</taxon>
        <taxon>Gunneridae</taxon>
        <taxon>Pentapetalae</taxon>
        <taxon>rosids</taxon>
        <taxon>fabids</taxon>
        <taxon>Fabales</taxon>
        <taxon>Fabaceae</taxon>
        <taxon>Papilionoideae</taxon>
        <taxon>50 kb inversion clade</taxon>
        <taxon>NPAAA clade</taxon>
        <taxon>Hologalegina</taxon>
        <taxon>IRL clade</taxon>
        <taxon>Trifolieae</taxon>
        <taxon>Trifolium</taxon>
    </lineage>
</organism>
<proteinExistence type="predicted"/>
<accession>A0A2Z6NNG7</accession>
<evidence type="ECO:0000259" key="1">
    <source>
        <dbReference type="Pfam" id="PF00646"/>
    </source>
</evidence>
<dbReference type="InterPro" id="IPR001810">
    <property type="entry name" value="F-box_dom"/>
</dbReference>
<name>A0A2Z6NNG7_TRISU</name>
<dbReference type="OrthoDB" id="1421459at2759"/>
<keyword evidence="3" id="KW-1185">Reference proteome</keyword>
<dbReference type="Pfam" id="PF00646">
    <property type="entry name" value="F-box"/>
    <property type="match status" value="1"/>
</dbReference>